<keyword evidence="3 9" id="KW-0813">Transport</keyword>
<dbReference type="AlphaFoldDB" id="A0AAD9MNN7"/>
<keyword evidence="4 8" id="KW-0812">Transmembrane</keyword>
<evidence type="ECO:0000256" key="1">
    <source>
        <dbReference type="ARBA" id="ARBA00004141"/>
    </source>
</evidence>
<evidence type="ECO:0000313" key="10">
    <source>
        <dbReference type="EMBL" id="KAK2079171.1"/>
    </source>
</evidence>
<comment type="caution">
    <text evidence="10">The sequence shown here is derived from an EMBL/GenBank/DDBJ whole genome shotgun (WGS) entry which is preliminary data.</text>
</comment>
<dbReference type="EMBL" id="JASFZW010000003">
    <property type="protein sequence ID" value="KAK2079171.1"/>
    <property type="molecule type" value="Genomic_DNA"/>
</dbReference>
<dbReference type="Proteomes" id="UP001255856">
    <property type="component" value="Unassembled WGS sequence"/>
</dbReference>
<proteinExistence type="inferred from homology"/>
<dbReference type="PROSITE" id="PS50920">
    <property type="entry name" value="SOLCAR"/>
    <property type="match status" value="3"/>
</dbReference>
<dbReference type="Pfam" id="PF00153">
    <property type="entry name" value="Mito_carr"/>
    <property type="match status" value="3"/>
</dbReference>
<evidence type="ECO:0000256" key="9">
    <source>
        <dbReference type="RuleBase" id="RU000488"/>
    </source>
</evidence>
<organism evidence="10 11">
    <name type="scientific">Prototheca wickerhamii</name>
    <dbReference type="NCBI Taxonomy" id="3111"/>
    <lineage>
        <taxon>Eukaryota</taxon>
        <taxon>Viridiplantae</taxon>
        <taxon>Chlorophyta</taxon>
        <taxon>core chlorophytes</taxon>
        <taxon>Trebouxiophyceae</taxon>
        <taxon>Chlorellales</taxon>
        <taxon>Chlorellaceae</taxon>
        <taxon>Prototheca</taxon>
    </lineage>
</organism>
<protein>
    <submittedName>
        <fullName evidence="10">Uncharacterized protein</fullName>
    </submittedName>
</protein>
<feature type="repeat" description="Solcar" evidence="8">
    <location>
        <begin position="15"/>
        <end position="99"/>
    </location>
</feature>
<comment type="similarity">
    <text evidence="2 9">Belongs to the mitochondrial carrier (TC 2.A.29) family.</text>
</comment>
<accession>A0AAD9MNN7</accession>
<evidence type="ECO:0000256" key="8">
    <source>
        <dbReference type="PROSITE-ProRule" id="PRU00282"/>
    </source>
</evidence>
<dbReference type="GO" id="GO:0016020">
    <property type="term" value="C:membrane"/>
    <property type="evidence" value="ECO:0007669"/>
    <property type="project" value="UniProtKB-SubCell"/>
</dbReference>
<evidence type="ECO:0000313" key="11">
    <source>
        <dbReference type="Proteomes" id="UP001255856"/>
    </source>
</evidence>
<evidence type="ECO:0000256" key="7">
    <source>
        <dbReference type="ARBA" id="ARBA00023136"/>
    </source>
</evidence>
<reference evidence="10" key="1">
    <citation type="submission" date="2021-01" db="EMBL/GenBank/DDBJ databases">
        <authorList>
            <person name="Eckstrom K.M.E."/>
        </authorList>
    </citation>
    <scope>NUCLEOTIDE SEQUENCE</scope>
    <source>
        <strain evidence="10">UVCC 0001</strain>
    </source>
</reference>
<keyword evidence="6" id="KW-1133">Transmembrane helix</keyword>
<dbReference type="SUPFAM" id="SSF103506">
    <property type="entry name" value="Mitochondrial carrier"/>
    <property type="match status" value="1"/>
</dbReference>
<dbReference type="InterPro" id="IPR050391">
    <property type="entry name" value="Mito_Metabolite_Transporter"/>
</dbReference>
<feature type="repeat" description="Solcar" evidence="8">
    <location>
        <begin position="199"/>
        <end position="282"/>
    </location>
</feature>
<dbReference type="InterPro" id="IPR018108">
    <property type="entry name" value="MCP_transmembrane"/>
</dbReference>
<dbReference type="Gene3D" id="1.50.40.10">
    <property type="entry name" value="Mitochondrial carrier domain"/>
    <property type="match status" value="1"/>
</dbReference>
<gene>
    <name evidence="10" type="ORF">QBZ16_002862</name>
</gene>
<keyword evidence="7 8" id="KW-0472">Membrane</keyword>
<comment type="subcellular location">
    <subcellularLocation>
        <location evidence="1">Membrane</location>
        <topology evidence="1">Multi-pass membrane protein</topology>
    </subcellularLocation>
</comment>
<dbReference type="PANTHER" id="PTHR45618">
    <property type="entry name" value="MITOCHONDRIAL DICARBOXYLATE CARRIER-RELATED"/>
    <property type="match status" value="1"/>
</dbReference>
<evidence type="ECO:0000256" key="5">
    <source>
        <dbReference type="ARBA" id="ARBA00022737"/>
    </source>
</evidence>
<name>A0AAD9MNN7_PROWI</name>
<evidence type="ECO:0000256" key="2">
    <source>
        <dbReference type="ARBA" id="ARBA00006375"/>
    </source>
</evidence>
<evidence type="ECO:0000256" key="6">
    <source>
        <dbReference type="ARBA" id="ARBA00022989"/>
    </source>
</evidence>
<sequence length="288" mass="31164">MAEPTSPELQRWARDHPAIMGFALSGASVSTGVVLTNWVDVIKVRQQTAATSRNIFATGFNVVRQEGVLALYRGCTAAVVRGVLYGGTRIGLYGPVKQALGAEAPESGVGRKIAAGMLSGSFAAAVCNPTDLVKTRMQTAGKRKGVLRIVRDVVETDGWRGFWRGTTPSMARAALLTAGQCATYDEVKLLFTRTLGWEDSVATHFAVSGVSGLVTTTLICPVDMIKTNTFVGHERKLPYQVAREILREHGPRGLFRGWTAQWARQGPMTTVIFVTLEGLRHMCGLDQL</sequence>
<feature type="repeat" description="Solcar" evidence="8">
    <location>
        <begin position="107"/>
        <end position="190"/>
    </location>
</feature>
<keyword evidence="5" id="KW-0677">Repeat</keyword>
<evidence type="ECO:0000256" key="3">
    <source>
        <dbReference type="ARBA" id="ARBA00022448"/>
    </source>
</evidence>
<keyword evidence="11" id="KW-1185">Reference proteome</keyword>
<dbReference type="InterPro" id="IPR023395">
    <property type="entry name" value="MCP_dom_sf"/>
</dbReference>
<evidence type="ECO:0000256" key="4">
    <source>
        <dbReference type="ARBA" id="ARBA00022692"/>
    </source>
</evidence>